<dbReference type="PANTHER" id="PTHR46100:SF4">
    <property type="entry name" value="USPA DOMAIN-CONTAINING PROTEIN"/>
    <property type="match status" value="1"/>
</dbReference>
<dbReference type="Proteomes" id="UP001600064">
    <property type="component" value="Unassembled WGS sequence"/>
</dbReference>
<evidence type="ECO:0000256" key="1">
    <source>
        <dbReference type="SAM" id="MobiDB-lite"/>
    </source>
</evidence>
<evidence type="ECO:0000313" key="3">
    <source>
        <dbReference type="EMBL" id="KAL2266075.1"/>
    </source>
</evidence>
<feature type="region of interest" description="Disordered" evidence="1">
    <location>
        <begin position="598"/>
        <end position="624"/>
    </location>
</feature>
<feature type="region of interest" description="Disordered" evidence="1">
    <location>
        <begin position="371"/>
        <end position="410"/>
    </location>
</feature>
<name>A0ABR4D6W2_9PEZI</name>
<dbReference type="Pfam" id="PF00582">
    <property type="entry name" value="Usp"/>
    <property type="match status" value="2"/>
</dbReference>
<protein>
    <recommendedName>
        <fullName evidence="2">UspA domain-containing protein</fullName>
    </recommendedName>
</protein>
<dbReference type="CDD" id="cd23659">
    <property type="entry name" value="USP_At3g01520-like"/>
    <property type="match status" value="1"/>
</dbReference>
<dbReference type="PANTHER" id="PTHR46100">
    <property type="entry name" value="IMP2'P"/>
    <property type="match status" value="1"/>
</dbReference>
<comment type="caution">
    <text evidence="3">The sequence shown here is derived from an EMBL/GenBank/DDBJ whole genome shotgun (WGS) entry which is preliminary data.</text>
</comment>
<feature type="compositionally biased region" description="Low complexity" evidence="1">
    <location>
        <begin position="602"/>
        <end position="615"/>
    </location>
</feature>
<dbReference type="RefSeq" id="XP_070864802.1">
    <property type="nucleotide sequence ID" value="XM_071012026.1"/>
</dbReference>
<feature type="compositionally biased region" description="Basic and acidic residues" evidence="1">
    <location>
        <begin position="277"/>
        <end position="286"/>
    </location>
</feature>
<dbReference type="PRINTS" id="PR01438">
    <property type="entry name" value="UNVRSLSTRESS"/>
</dbReference>
<evidence type="ECO:0000313" key="4">
    <source>
        <dbReference type="Proteomes" id="UP001600064"/>
    </source>
</evidence>
<keyword evidence="4" id="KW-1185">Reference proteome</keyword>
<feature type="compositionally biased region" description="Basic and acidic residues" evidence="1">
    <location>
        <begin position="299"/>
        <end position="323"/>
    </location>
</feature>
<sequence length="746" mass="79420">MARKHQPMSMEAMLDEERREVLALLEGRPARPATSNPNGRSPSPYTPRSPVRSMLDVAPVRSMLDVDTPPPPAATQPIRSMLDVDTPLDAAKRVLSTPSSPTTADARAGSSAPAHPRSMSDASSRPPVDFGPRLGPARADKTSEYQFSGIITTHGGAPLPKRVTQGGKRTSALSDLIKGSEPSGLVLPGDRGRHSLIGPPGRAGNKSKSPHNRLGLRSHSPRAPPLLRNLSPAGRSVLDDPEIIDYNNAYRRLSNAALARSGGVLSELGRRPSANHETGRLEKDYMCPDGEPLGDDSSDDHRSSSGDEGERGRKSARSFDHVKSTTPASGSGEKKPVKSLLAAAEEERNAVASSQPQYQYRSLLDEPKITVTAPSGERVKSTKKGIHPNTSFDDPPGTGTHTPIDSDTEQDLTDIRRAQNLSFAMTQIMDTPEAHRTIQIITRGEWSQLVKEAEEEHRPTRKYLVATDMSEESQHALEWAVGTVLRDGDTLLAIYCVDEETGVIGGDTGDSNQTNTAGNGGGGGGGSSNGNGNSNNANNGGSSNGNGSSGNQVPDDPKAMKEQAAALNLVASSKTPVTGSGTSLPLYAPAPKSWPLLSQADSGVGSSASPAPSVSGRGEREKAAEERYRAVQSITDRVTKLLRKTRLQVRVIVEVLHCKNPKHLITEVIDLVNPTLVILGSRGRSALKGVILGSFSNYLVTKSSVPVMVARKRLRKQGKFKRVPSAHQINNINNPAARSLANAKID</sequence>
<feature type="compositionally biased region" description="Polar residues" evidence="1">
    <location>
        <begin position="33"/>
        <end position="43"/>
    </location>
</feature>
<proteinExistence type="predicted"/>
<dbReference type="EMBL" id="JAZGUE010000005">
    <property type="protein sequence ID" value="KAL2266075.1"/>
    <property type="molecule type" value="Genomic_DNA"/>
</dbReference>
<feature type="region of interest" description="Disordered" evidence="1">
    <location>
        <begin position="1"/>
        <end position="52"/>
    </location>
</feature>
<organism evidence="3 4">
    <name type="scientific">Remersonia thermophila</name>
    <dbReference type="NCBI Taxonomy" id="72144"/>
    <lineage>
        <taxon>Eukaryota</taxon>
        <taxon>Fungi</taxon>
        <taxon>Dikarya</taxon>
        <taxon>Ascomycota</taxon>
        <taxon>Pezizomycotina</taxon>
        <taxon>Sordariomycetes</taxon>
        <taxon>Sordariomycetidae</taxon>
        <taxon>Sordariales</taxon>
        <taxon>Sordariales incertae sedis</taxon>
        <taxon>Remersonia</taxon>
    </lineage>
</organism>
<feature type="region of interest" description="Disordered" evidence="1">
    <location>
        <begin position="95"/>
        <end position="139"/>
    </location>
</feature>
<feature type="domain" description="UspA" evidence="2">
    <location>
        <begin position="614"/>
        <end position="711"/>
    </location>
</feature>
<feature type="region of interest" description="Disordered" evidence="1">
    <location>
        <begin position="502"/>
        <end position="559"/>
    </location>
</feature>
<dbReference type="Gene3D" id="3.40.50.12370">
    <property type="match status" value="1"/>
</dbReference>
<accession>A0ABR4D6W2</accession>
<feature type="region of interest" description="Disordered" evidence="1">
    <location>
        <begin position="151"/>
        <end position="170"/>
    </location>
</feature>
<reference evidence="3 4" key="1">
    <citation type="journal article" date="2024" name="Commun. Biol.">
        <title>Comparative genomic analysis of thermophilic fungi reveals convergent evolutionary adaptations and gene losses.</title>
        <authorList>
            <person name="Steindorff A.S."/>
            <person name="Aguilar-Pontes M.V."/>
            <person name="Robinson A.J."/>
            <person name="Andreopoulos B."/>
            <person name="LaButti K."/>
            <person name="Kuo A."/>
            <person name="Mondo S."/>
            <person name="Riley R."/>
            <person name="Otillar R."/>
            <person name="Haridas S."/>
            <person name="Lipzen A."/>
            <person name="Grimwood J."/>
            <person name="Schmutz J."/>
            <person name="Clum A."/>
            <person name="Reid I.D."/>
            <person name="Moisan M.C."/>
            <person name="Butler G."/>
            <person name="Nguyen T.T.M."/>
            <person name="Dewar K."/>
            <person name="Conant G."/>
            <person name="Drula E."/>
            <person name="Henrissat B."/>
            <person name="Hansel C."/>
            <person name="Singer S."/>
            <person name="Hutchinson M.I."/>
            <person name="de Vries R.P."/>
            <person name="Natvig D.O."/>
            <person name="Powell A.J."/>
            <person name="Tsang A."/>
            <person name="Grigoriev I.V."/>
        </authorList>
    </citation>
    <scope>NUCLEOTIDE SEQUENCE [LARGE SCALE GENOMIC DNA]</scope>
    <source>
        <strain evidence="3 4">ATCC 22073</strain>
    </source>
</reference>
<dbReference type="SUPFAM" id="SSF52402">
    <property type="entry name" value="Adenine nucleotide alpha hydrolases-like"/>
    <property type="match status" value="2"/>
</dbReference>
<feature type="region of interest" description="Disordered" evidence="1">
    <location>
        <begin position="178"/>
        <end position="238"/>
    </location>
</feature>
<dbReference type="Gene3D" id="3.40.50.620">
    <property type="entry name" value="HUPs"/>
    <property type="match status" value="1"/>
</dbReference>
<evidence type="ECO:0000259" key="2">
    <source>
        <dbReference type="Pfam" id="PF00582"/>
    </source>
</evidence>
<dbReference type="GeneID" id="98126670"/>
<dbReference type="InterPro" id="IPR006015">
    <property type="entry name" value="Universal_stress_UspA"/>
</dbReference>
<feature type="region of interest" description="Disordered" evidence="1">
    <location>
        <begin position="267"/>
        <end position="342"/>
    </location>
</feature>
<dbReference type="InterPro" id="IPR014729">
    <property type="entry name" value="Rossmann-like_a/b/a_fold"/>
</dbReference>
<dbReference type="InterPro" id="IPR006016">
    <property type="entry name" value="UspA"/>
</dbReference>
<gene>
    <name evidence="3" type="ORF">VTJ83DRAFT_5427</name>
</gene>
<feature type="compositionally biased region" description="Basic residues" evidence="1">
    <location>
        <begin position="208"/>
        <end position="220"/>
    </location>
</feature>
<feature type="compositionally biased region" description="Low complexity" evidence="1">
    <location>
        <begin position="530"/>
        <end position="541"/>
    </location>
</feature>
<feature type="compositionally biased region" description="Gly residues" evidence="1">
    <location>
        <begin position="518"/>
        <end position="529"/>
    </location>
</feature>
<feature type="domain" description="UspA" evidence="2">
    <location>
        <begin position="461"/>
        <end position="504"/>
    </location>
</feature>